<evidence type="ECO:0000313" key="2">
    <source>
        <dbReference type="Proteomes" id="UP000233551"/>
    </source>
</evidence>
<reference evidence="1 2" key="1">
    <citation type="submission" date="2017-11" db="EMBL/GenBank/DDBJ databases">
        <title>De-novo sequencing of pomegranate (Punica granatum L.) genome.</title>
        <authorList>
            <person name="Akparov Z."/>
            <person name="Amiraslanov A."/>
            <person name="Hajiyeva S."/>
            <person name="Abbasov M."/>
            <person name="Kaur K."/>
            <person name="Hamwieh A."/>
            <person name="Solovyev V."/>
            <person name="Salamov A."/>
            <person name="Braich B."/>
            <person name="Kosarev P."/>
            <person name="Mahmoud A."/>
            <person name="Hajiyev E."/>
            <person name="Babayeva S."/>
            <person name="Izzatullayeva V."/>
            <person name="Mammadov A."/>
            <person name="Mammadov A."/>
            <person name="Sharifova S."/>
            <person name="Ojaghi J."/>
            <person name="Eynullazada K."/>
            <person name="Bayramov B."/>
            <person name="Abdulazimova A."/>
            <person name="Shahmuradov I."/>
        </authorList>
    </citation>
    <scope>NUCLEOTIDE SEQUENCE [LARGE SCALE GENOMIC DNA]</scope>
    <source>
        <strain evidence="2">cv. AG2017</strain>
        <tissue evidence="1">Leaf</tissue>
    </source>
</reference>
<dbReference type="AlphaFoldDB" id="A0A2I0KPA1"/>
<sequence>MSQMRGTCPYTESRRNWFTEYAVCMATIGMWVSPFGRRHMKKVTQTSTQETYEMLTDPSRAKLWKKVVGKNKKGYTYGLINLRLRPNYHKAGPSGMALSAHLACHKSMMMKLLVKLSKKVERVTT</sequence>
<protein>
    <submittedName>
        <fullName evidence="1">Uncharacterized protein</fullName>
    </submittedName>
</protein>
<dbReference type="Proteomes" id="UP000233551">
    <property type="component" value="Unassembled WGS sequence"/>
</dbReference>
<proteinExistence type="predicted"/>
<comment type="caution">
    <text evidence="1">The sequence shown here is derived from an EMBL/GenBank/DDBJ whole genome shotgun (WGS) entry which is preliminary data.</text>
</comment>
<keyword evidence="2" id="KW-1185">Reference proteome</keyword>
<gene>
    <name evidence="1" type="ORF">CRG98_009306</name>
</gene>
<evidence type="ECO:0000313" key="1">
    <source>
        <dbReference type="EMBL" id="PKI70314.1"/>
    </source>
</evidence>
<name>A0A2I0KPA1_PUNGR</name>
<organism evidence="1 2">
    <name type="scientific">Punica granatum</name>
    <name type="common">Pomegranate</name>
    <dbReference type="NCBI Taxonomy" id="22663"/>
    <lineage>
        <taxon>Eukaryota</taxon>
        <taxon>Viridiplantae</taxon>
        <taxon>Streptophyta</taxon>
        <taxon>Embryophyta</taxon>
        <taxon>Tracheophyta</taxon>
        <taxon>Spermatophyta</taxon>
        <taxon>Magnoliopsida</taxon>
        <taxon>eudicotyledons</taxon>
        <taxon>Gunneridae</taxon>
        <taxon>Pentapetalae</taxon>
        <taxon>rosids</taxon>
        <taxon>malvids</taxon>
        <taxon>Myrtales</taxon>
        <taxon>Lythraceae</taxon>
        <taxon>Punica</taxon>
    </lineage>
</organism>
<dbReference type="EMBL" id="PGOL01000462">
    <property type="protein sequence ID" value="PKI70314.1"/>
    <property type="molecule type" value="Genomic_DNA"/>
</dbReference>
<accession>A0A2I0KPA1</accession>